<comment type="caution">
    <text evidence="1">The sequence shown here is derived from an EMBL/GenBank/DDBJ whole genome shotgun (WGS) entry which is preliminary data.</text>
</comment>
<proteinExistence type="predicted"/>
<dbReference type="eggNOG" id="COG0816">
    <property type="taxonomic scope" value="Bacteria"/>
</dbReference>
<dbReference type="InterPro" id="IPR037027">
    <property type="entry name" value="YqgF/RNaseH-like_dom_sf"/>
</dbReference>
<dbReference type="AlphaFoldDB" id="A0A0A2A5V8"/>
<dbReference type="EMBL" id="JNAM01000014">
    <property type="protein sequence ID" value="KGF96211.1"/>
    <property type="molecule type" value="Genomic_DNA"/>
</dbReference>
<dbReference type="Gene3D" id="3.30.420.140">
    <property type="entry name" value="YqgF/RNase H-like domain"/>
    <property type="match status" value="1"/>
</dbReference>
<evidence type="ECO:0008006" key="3">
    <source>
        <dbReference type="Google" id="ProtNLM"/>
    </source>
</evidence>
<gene>
    <name evidence="1" type="ORF">EU96_1955</name>
</gene>
<reference evidence="2" key="1">
    <citation type="journal article" date="2014" name="Sci. Data">
        <title>Genomes of diverse isolates of the marine cyanobacterium Prochlorococcus.</title>
        <authorList>
            <person name="Biller S."/>
            <person name="Berube P."/>
            <person name="Thompson J."/>
            <person name="Kelly L."/>
            <person name="Roggensack S."/>
            <person name="Awad L."/>
            <person name="Roache-Johnson K."/>
            <person name="Ding H."/>
            <person name="Giovannoni S.J."/>
            <person name="Moore L.R."/>
            <person name="Chisholm S.W."/>
        </authorList>
    </citation>
    <scope>NUCLEOTIDE SEQUENCE [LARGE SCALE GENOMIC DNA]</scope>
    <source>
        <strain evidence="2">MIT 9302</strain>
    </source>
</reference>
<dbReference type="STRING" id="74545.EU96_1955"/>
<accession>A0A0A2A5V8</accession>
<dbReference type="InterPro" id="IPR012337">
    <property type="entry name" value="RNaseH-like_sf"/>
</dbReference>
<protein>
    <recommendedName>
        <fullName evidence="3">YqgF/RNase H-like domain-containing protein</fullName>
    </recommendedName>
</protein>
<dbReference type="RefSeq" id="WP_032527543.1">
    <property type="nucleotide sequence ID" value="NZ_CP138951.1"/>
</dbReference>
<name>A0A0A2A5V8_PROMR</name>
<organism evidence="1 2">
    <name type="scientific">Prochlorococcus marinus str. MIT 9302</name>
    <dbReference type="NCBI Taxonomy" id="74545"/>
    <lineage>
        <taxon>Bacteria</taxon>
        <taxon>Bacillati</taxon>
        <taxon>Cyanobacteriota</taxon>
        <taxon>Cyanophyceae</taxon>
        <taxon>Synechococcales</taxon>
        <taxon>Prochlorococcaceae</taxon>
        <taxon>Prochlorococcus</taxon>
    </lineage>
</organism>
<dbReference type="OrthoDB" id="5161at2"/>
<evidence type="ECO:0000313" key="2">
    <source>
        <dbReference type="Proteomes" id="UP000030445"/>
    </source>
</evidence>
<dbReference type="GO" id="GO:0006139">
    <property type="term" value="P:nucleobase-containing compound metabolic process"/>
    <property type="evidence" value="ECO:0007669"/>
    <property type="project" value="InterPro"/>
</dbReference>
<dbReference type="SUPFAM" id="SSF53098">
    <property type="entry name" value="Ribonuclease H-like"/>
    <property type="match status" value="1"/>
</dbReference>
<dbReference type="Proteomes" id="UP000030445">
    <property type="component" value="Unassembled WGS sequence"/>
</dbReference>
<evidence type="ECO:0000313" key="1">
    <source>
        <dbReference type="EMBL" id="KGF96211.1"/>
    </source>
</evidence>
<sequence>MFKLISIDPGKCKCGLVLVDLHQKKVDQAIVLNTEFLPNYVKTLNSNENISKVIIGNGTTSRQNIEKLEFIKKDLIIVEEKNTTFRAKKRYFELFPIRGLKTFLPKEIFIMNKNLDAVSALIILEDYCNYKFTLPEHIEIKTWLK</sequence>